<proteinExistence type="predicted"/>
<dbReference type="InterPro" id="IPR036871">
    <property type="entry name" value="PX_dom_sf"/>
</dbReference>
<organism evidence="2 3">
    <name type="scientific">Piptocephalis cylindrospora</name>
    <dbReference type="NCBI Taxonomy" id="1907219"/>
    <lineage>
        <taxon>Eukaryota</taxon>
        <taxon>Fungi</taxon>
        <taxon>Fungi incertae sedis</taxon>
        <taxon>Zoopagomycota</taxon>
        <taxon>Zoopagomycotina</taxon>
        <taxon>Zoopagomycetes</taxon>
        <taxon>Zoopagales</taxon>
        <taxon>Piptocephalidaceae</taxon>
        <taxon>Piptocephalis</taxon>
    </lineage>
</organism>
<feature type="region of interest" description="Disordered" evidence="1">
    <location>
        <begin position="78"/>
        <end position="102"/>
    </location>
</feature>
<accession>A0A4P9XZJ8</accession>
<evidence type="ECO:0000313" key="2">
    <source>
        <dbReference type="EMBL" id="RKP11804.1"/>
    </source>
</evidence>
<evidence type="ECO:0000256" key="1">
    <source>
        <dbReference type="SAM" id="MobiDB-lite"/>
    </source>
</evidence>
<keyword evidence="3" id="KW-1185">Reference proteome</keyword>
<name>A0A4P9XZJ8_9FUNG</name>
<gene>
    <name evidence="2" type="ORF">BJ684DRAFT_17641</name>
</gene>
<reference evidence="3" key="1">
    <citation type="journal article" date="2018" name="Nat. Microbiol.">
        <title>Leveraging single-cell genomics to expand the fungal tree of life.</title>
        <authorList>
            <person name="Ahrendt S.R."/>
            <person name="Quandt C.A."/>
            <person name="Ciobanu D."/>
            <person name="Clum A."/>
            <person name="Salamov A."/>
            <person name="Andreopoulos B."/>
            <person name="Cheng J.F."/>
            <person name="Woyke T."/>
            <person name="Pelin A."/>
            <person name="Henrissat B."/>
            <person name="Reynolds N.K."/>
            <person name="Benny G.L."/>
            <person name="Smith M.E."/>
            <person name="James T.Y."/>
            <person name="Grigoriev I.V."/>
        </authorList>
    </citation>
    <scope>NUCLEOTIDE SEQUENCE [LARGE SCALE GENOMIC DNA]</scope>
</reference>
<sequence>MNMLSPPVVPYEGVKLAPPIARLRLIGYETRHLLPPVRPSHTDTAESSNTSSVLTSTTDSIQSAVPFYTIHITPAPSSVPTGPLAPDHPSLSEDPPTTVPSVDRARLSFHRKPYTVYRRYADFAEFGRRLAESLQNRRPQVLLSIDPLDADPSDPHMDALEFLLARVMALPKPLLEIREIGEFFGIWKSDVDYKLARNLSDPLALTFASRSLAHDPPAHQTECSPGSSPPRPQARKGKASA</sequence>
<dbReference type="SUPFAM" id="SSF64268">
    <property type="entry name" value="PX domain"/>
    <property type="match status" value="1"/>
</dbReference>
<dbReference type="Proteomes" id="UP000267251">
    <property type="component" value="Unassembled WGS sequence"/>
</dbReference>
<evidence type="ECO:0008006" key="4">
    <source>
        <dbReference type="Google" id="ProtNLM"/>
    </source>
</evidence>
<dbReference type="AlphaFoldDB" id="A0A4P9XZJ8"/>
<dbReference type="GO" id="GO:0035091">
    <property type="term" value="F:phosphatidylinositol binding"/>
    <property type="evidence" value="ECO:0007669"/>
    <property type="project" value="InterPro"/>
</dbReference>
<dbReference type="EMBL" id="KZ988644">
    <property type="protein sequence ID" value="RKP11804.1"/>
    <property type="molecule type" value="Genomic_DNA"/>
</dbReference>
<feature type="region of interest" description="Disordered" evidence="1">
    <location>
        <begin position="214"/>
        <end position="241"/>
    </location>
</feature>
<protein>
    <recommendedName>
        <fullName evidence="4">PX domain-containing protein</fullName>
    </recommendedName>
</protein>
<feature type="compositionally biased region" description="Low complexity" evidence="1">
    <location>
        <begin position="47"/>
        <end position="57"/>
    </location>
</feature>
<evidence type="ECO:0000313" key="3">
    <source>
        <dbReference type="Proteomes" id="UP000267251"/>
    </source>
</evidence>
<dbReference type="OrthoDB" id="5593994at2759"/>
<feature type="region of interest" description="Disordered" evidence="1">
    <location>
        <begin position="35"/>
        <end position="57"/>
    </location>
</feature>